<feature type="transmembrane region" description="Helical" evidence="9">
    <location>
        <begin position="36"/>
        <end position="57"/>
    </location>
</feature>
<evidence type="ECO:0000256" key="1">
    <source>
        <dbReference type="ARBA" id="ARBA00004651"/>
    </source>
</evidence>
<evidence type="ECO:0000256" key="6">
    <source>
        <dbReference type="ARBA" id="ARBA00022989"/>
    </source>
</evidence>
<dbReference type="PANTHER" id="PTHR30413">
    <property type="entry name" value="INNER MEMBRANE TRANSPORT PERMEASE"/>
    <property type="match status" value="1"/>
</dbReference>
<organism evidence="11 12">
    <name type="scientific">Yersinia alsatica</name>
    <dbReference type="NCBI Taxonomy" id="2890317"/>
    <lineage>
        <taxon>Bacteria</taxon>
        <taxon>Pseudomonadati</taxon>
        <taxon>Pseudomonadota</taxon>
        <taxon>Gammaproteobacteria</taxon>
        <taxon>Enterobacterales</taxon>
        <taxon>Yersiniaceae</taxon>
        <taxon>Yersinia</taxon>
    </lineage>
</organism>
<keyword evidence="7" id="KW-0625">Polysaccharide transport</keyword>
<evidence type="ECO:0000256" key="4">
    <source>
        <dbReference type="ARBA" id="ARBA00022475"/>
    </source>
</evidence>
<feature type="transmembrane region" description="Helical" evidence="9">
    <location>
        <begin position="226"/>
        <end position="246"/>
    </location>
</feature>
<comment type="subcellular location">
    <subcellularLocation>
        <location evidence="1">Cell membrane</location>
        <topology evidence="1">Multi-pass membrane protein</topology>
    </subcellularLocation>
</comment>
<keyword evidence="7" id="KW-0762">Sugar transport</keyword>
<dbReference type="InterPro" id="IPR013525">
    <property type="entry name" value="ABC2_TM"/>
</dbReference>
<evidence type="ECO:0000256" key="7">
    <source>
        <dbReference type="ARBA" id="ARBA00023047"/>
    </source>
</evidence>
<keyword evidence="6 9" id="KW-1133">Transmembrane helix</keyword>
<dbReference type="PANTHER" id="PTHR30413:SF10">
    <property type="entry name" value="CAPSULE POLYSACCHARIDE EXPORT INNER-MEMBRANE PROTEIN CTRC"/>
    <property type="match status" value="1"/>
</dbReference>
<dbReference type="EMBL" id="CP104006">
    <property type="protein sequence ID" value="UWM44427.1"/>
    <property type="molecule type" value="Genomic_DNA"/>
</dbReference>
<evidence type="ECO:0000259" key="10">
    <source>
        <dbReference type="Pfam" id="PF01061"/>
    </source>
</evidence>
<keyword evidence="8 9" id="KW-0472">Membrane</keyword>
<evidence type="ECO:0000256" key="2">
    <source>
        <dbReference type="ARBA" id="ARBA00007783"/>
    </source>
</evidence>
<keyword evidence="3" id="KW-0813">Transport</keyword>
<reference evidence="11" key="1">
    <citation type="submission" date="2022-08" db="EMBL/GenBank/DDBJ databases">
        <authorList>
            <person name="Bogun A."/>
            <person name="Kislichkina A."/>
            <person name="Solomentsev V."/>
            <person name="Skryabin Y."/>
            <person name="Sizova A."/>
            <person name="Platonov M."/>
            <person name="Dentovskaya S."/>
        </authorList>
    </citation>
    <scope>NUCLEOTIDE SEQUENCE</scope>
    <source>
        <strain evidence="11">SCPM-O-B-7604</strain>
    </source>
</reference>
<evidence type="ECO:0000256" key="3">
    <source>
        <dbReference type="ARBA" id="ARBA00022448"/>
    </source>
</evidence>
<evidence type="ECO:0000256" key="8">
    <source>
        <dbReference type="ARBA" id="ARBA00023136"/>
    </source>
</evidence>
<dbReference type="Proteomes" id="UP001057860">
    <property type="component" value="Chromosome"/>
</dbReference>
<dbReference type="GeneID" id="75141812"/>
<evidence type="ECO:0000256" key="5">
    <source>
        <dbReference type="ARBA" id="ARBA00022692"/>
    </source>
</evidence>
<dbReference type="RefSeq" id="WP_050151377.1">
    <property type="nucleotide sequence ID" value="NZ_CABHWQ010000020.1"/>
</dbReference>
<evidence type="ECO:0000313" key="11">
    <source>
        <dbReference type="EMBL" id="UWM44427.1"/>
    </source>
</evidence>
<keyword evidence="4" id="KW-1003">Cell membrane</keyword>
<feature type="transmembrane region" description="Helical" evidence="9">
    <location>
        <begin position="171"/>
        <end position="191"/>
    </location>
</feature>
<name>A0ABY5ULS7_9GAMM</name>
<keyword evidence="12" id="KW-1185">Reference proteome</keyword>
<accession>A0ABY5ULS7</accession>
<sequence length="257" mass="29689">MLKIKIENYKKNWNLVLHLSWTEIKVRYARSAIGPFWLVLTTAISVLGLSYIWSILFNMDKETFIPSLTVGLVIWQFLAACINEAPNCFAVYSSTIRNYTHPVWIYPTALVIKNFIIFLHNLVILVVVLVIYPPDFGWAIAMIFPALLLILLVLMQITTILAFLGARYKDLGAAIIAFMSIAFFLSPVIFIPNQLGVKEHLMWFNPFSYLITIIRDPLTGHVSGSFVYLVTIIFMFIAVAPMYFLLTRYRYRLLYWI</sequence>
<gene>
    <name evidence="11" type="ORF">N0H69_17395</name>
</gene>
<proteinExistence type="inferred from homology"/>
<evidence type="ECO:0000313" key="12">
    <source>
        <dbReference type="Proteomes" id="UP001057860"/>
    </source>
</evidence>
<feature type="transmembrane region" description="Helical" evidence="9">
    <location>
        <begin position="138"/>
        <end position="164"/>
    </location>
</feature>
<feature type="domain" description="ABC-2 type transporter transmembrane" evidence="10">
    <location>
        <begin position="16"/>
        <end position="216"/>
    </location>
</feature>
<feature type="transmembrane region" description="Helical" evidence="9">
    <location>
        <begin position="103"/>
        <end position="132"/>
    </location>
</feature>
<protein>
    <submittedName>
        <fullName evidence="11">ABC transporter permease</fullName>
    </submittedName>
</protein>
<dbReference type="Pfam" id="PF01061">
    <property type="entry name" value="ABC2_membrane"/>
    <property type="match status" value="1"/>
</dbReference>
<comment type="similarity">
    <text evidence="2">Belongs to the ABC-2 integral membrane protein family.</text>
</comment>
<keyword evidence="5 9" id="KW-0812">Transmembrane</keyword>
<evidence type="ECO:0000256" key="9">
    <source>
        <dbReference type="SAM" id="Phobius"/>
    </source>
</evidence>